<dbReference type="SUPFAM" id="SSF158682">
    <property type="entry name" value="TerB-like"/>
    <property type="match status" value="1"/>
</dbReference>
<dbReference type="Gene3D" id="1.10.3680.10">
    <property type="entry name" value="TerB-like"/>
    <property type="match status" value="1"/>
</dbReference>
<evidence type="ECO:0000313" key="1">
    <source>
        <dbReference type="EMBL" id="MCX2746096.1"/>
    </source>
</evidence>
<dbReference type="InterPro" id="IPR029024">
    <property type="entry name" value="TerB-like"/>
</dbReference>
<dbReference type="Proteomes" id="UP001209885">
    <property type="component" value="Unassembled WGS sequence"/>
</dbReference>
<dbReference type="EMBL" id="JAPFQN010000014">
    <property type="protein sequence ID" value="MCX2746096.1"/>
    <property type="molecule type" value="Genomic_DNA"/>
</dbReference>
<proteinExistence type="predicted"/>
<sequence>MDILFFKNIRKKVIEKQNKKHLINLCALAIADGTFDESEKKYIIAIGNNMEIPDFEIMKIIKYSRENAVVIKTRRNLFSRKKLSEYYALILSDGVIHPNEARLINHIGLKWGFNESQTSKIITKCKNYIGPSNVKANISKRLEFLLTDFYQIFDKISSTINNQVHIFAV</sequence>
<keyword evidence="2" id="KW-1185">Reference proteome</keyword>
<comment type="caution">
    <text evidence="1">The sequence shown here is derived from an EMBL/GenBank/DDBJ whole genome shotgun (WGS) entry which is preliminary data.</text>
</comment>
<evidence type="ECO:0000313" key="2">
    <source>
        <dbReference type="Proteomes" id="UP001209885"/>
    </source>
</evidence>
<accession>A0ABT3RWE5</accession>
<gene>
    <name evidence="1" type="ORF">OO013_19615</name>
</gene>
<evidence type="ECO:0008006" key="3">
    <source>
        <dbReference type="Google" id="ProtNLM"/>
    </source>
</evidence>
<name>A0ABT3RWE5_9BACT</name>
<dbReference type="RefSeq" id="WP_266058789.1">
    <property type="nucleotide sequence ID" value="NZ_JAPFQN010000014.1"/>
</dbReference>
<protein>
    <recommendedName>
        <fullName evidence="3">TerB family tellurite resistance protein</fullName>
    </recommendedName>
</protein>
<reference evidence="1 2" key="1">
    <citation type="submission" date="2022-11" db="EMBL/GenBank/DDBJ databases">
        <title>The characterization of three novel Bacteroidetes species and genomic analysis of their roles in tidal elemental geochemical cycles.</title>
        <authorList>
            <person name="Ma K."/>
        </authorList>
    </citation>
    <scope>NUCLEOTIDE SEQUENCE [LARGE SCALE GENOMIC DNA]</scope>
    <source>
        <strain evidence="1 2">M17</strain>
    </source>
</reference>
<organism evidence="1 2">
    <name type="scientific">Mangrovivirga halotolerans</name>
    <dbReference type="NCBI Taxonomy" id="2993936"/>
    <lineage>
        <taxon>Bacteria</taxon>
        <taxon>Pseudomonadati</taxon>
        <taxon>Bacteroidota</taxon>
        <taxon>Cytophagia</taxon>
        <taxon>Cytophagales</taxon>
        <taxon>Mangrovivirgaceae</taxon>
        <taxon>Mangrovivirga</taxon>
    </lineage>
</organism>